<feature type="compositionally biased region" description="Low complexity" evidence="1">
    <location>
        <begin position="104"/>
        <end position="116"/>
    </location>
</feature>
<proteinExistence type="predicted"/>
<evidence type="ECO:0008006" key="5">
    <source>
        <dbReference type="Google" id="ProtNLM"/>
    </source>
</evidence>
<evidence type="ECO:0000313" key="4">
    <source>
        <dbReference type="Proteomes" id="UP000439678"/>
    </source>
</evidence>
<feature type="compositionally biased region" description="Low complexity" evidence="1">
    <location>
        <begin position="36"/>
        <end position="53"/>
    </location>
</feature>
<dbReference type="Proteomes" id="UP000439678">
    <property type="component" value="Unassembled WGS sequence"/>
</dbReference>
<dbReference type="PROSITE" id="PS51257">
    <property type="entry name" value="PROKAR_LIPOPROTEIN"/>
    <property type="match status" value="1"/>
</dbReference>
<protein>
    <recommendedName>
        <fullName evidence="5">Lipoprotein</fullName>
    </recommendedName>
</protein>
<feature type="compositionally biased region" description="Polar residues" evidence="1">
    <location>
        <begin position="89"/>
        <end position="100"/>
    </location>
</feature>
<sequence length="246" mass="25441">MKMKRKVIRVCSLVLLSVAVSTAFVGCGSKSEKDTAASSTTSTSKVVKSSAKTKTSEKKSAKKAKTEDSSSKDSQGQEEASAPEASSSKNQATAGNDAQGGTSGSAASESNKSSQATPDTQSDAPVPAGLVGTWTGTSPQATDISFTVDADGNITSKANFNVDYEPYRQSSTTAKAVQISGNLYVWEGGDFSTLLPGITGLGGAGFQAKPGFILENGTYTPVQFISDLGPTFDYSNYNAFPFSLTK</sequence>
<accession>A0A6A8UAW4</accession>
<feature type="signal peptide" evidence="2">
    <location>
        <begin position="1"/>
        <end position="23"/>
    </location>
</feature>
<evidence type="ECO:0000256" key="2">
    <source>
        <dbReference type="SAM" id="SignalP"/>
    </source>
</evidence>
<reference evidence="3 4" key="1">
    <citation type="journal article" date="2019" name="Nat. Med.">
        <title>A library of human gut bacterial isolates paired with longitudinal multiomics data enables mechanistic microbiome research.</title>
        <authorList>
            <person name="Poyet M."/>
            <person name="Groussin M."/>
            <person name="Gibbons S.M."/>
            <person name="Avila-Pacheco J."/>
            <person name="Jiang X."/>
            <person name="Kearney S.M."/>
            <person name="Perrotta A.R."/>
            <person name="Berdy B."/>
            <person name="Zhao S."/>
            <person name="Lieberman T.D."/>
            <person name="Swanson P.K."/>
            <person name="Smith M."/>
            <person name="Roesemann S."/>
            <person name="Alexander J.E."/>
            <person name="Rich S.A."/>
            <person name="Livny J."/>
            <person name="Vlamakis H."/>
            <person name="Clish C."/>
            <person name="Bullock K."/>
            <person name="Deik A."/>
            <person name="Scott J."/>
            <person name="Pierce K.A."/>
            <person name="Xavier R.J."/>
            <person name="Alm E.J."/>
        </authorList>
    </citation>
    <scope>NUCLEOTIDE SEQUENCE [LARGE SCALE GENOMIC DNA]</scope>
    <source>
        <strain evidence="3 4">BIOML-A4</strain>
    </source>
</reference>
<evidence type="ECO:0000256" key="1">
    <source>
        <dbReference type="SAM" id="MobiDB-lite"/>
    </source>
</evidence>
<evidence type="ECO:0000313" key="3">
    <source>
        <dbReference type="EMBL" id="MTR26825.1"/>
    </source>
</evidence>
<dbReference type="AlphaFoldDB" id="A0A6A8UAW4"/>
<dbReference type="RefSeq" id="WP_060971458.1">
    <property type="nucleotide sequence ID" value="NZ_CABIZY010000002.1"/>
</dbReference>
<dbReference type="EMBL" id="WMYO01000001">
    <property type="protein sequence ID" value="MTR26825.1"/>
    <property type="molecule type" value="Genomic_DNA"/>
</dbReference>
<feature type="compositionally biased region" description="Low complexity" evidence="1">
    <location>
        <begin position="72"/>
        <end position="88"/>
    </location>
</feature>
<feature type="region of interest" description="Disordered" evidence="1">
    <location>
        <begin position="29"/>
        <end position="136"/>
    </location>
</feature>
<name>A0A6A8UAW4_STRSL</name>
<gene>
    <name evidence="3" type="ORF">GMC65_00305</name>
</gene>
<feature type="compositionally biased region" description="Basic and acidic residues" evidence="1">
    <location>
        <begin position="54"/>
        <end position="71"/>
    </location>
</feature>
<feature type="chain" id="PRO_5038599497" description="Lipoprotein" evidence="2">
    <location>
        <begin position="24"/>
        <end position="246"/>
    </location>
</feature>
<organism evidence="3 4">
    <name type="scientific">Streptococcus salivarius</name>
    <dbReference type="NCBI Taxonomy" id="1304"/>
    <lineage>
        <taxon>Bacteria</taxon>
        <taxon>Bacillati</taxon>
        <taxon>Bacillota</taxon>
        <taxon>Bacilli</taxon>
        <taxon>Lactobacillales</taxon>
        <taxon>Streptococcaceae</taxon>
        <taxon>Streptococcus</taxon>
    </lineage>
</organism>
<keyword evidence="2" id="KW-0732">Signal</keyword>
<comment type="caution">
    <text evidence="3">The sequence shown here is derived from an EMBL/GenBank/DDBJ whole genome shotgun (WGS) entry which is preliminary data.</text>
</comment>